<gene>
    <name evidence="7" type="primary">SD17</name>
    <name evidence="7" type="ORF">CR513_57842</name>
</gene>
<dbReference type="GO" id="GO:0005524">
    <property type="term" value="F:ATP binding"/>
    <property type="evidence" value="ECO:0007669"/>
    <property type="project" value="UniProtKB-KW"/>
</dbReference>
<evidence type="ECO:0000313" key="8">
    <source>
        <dbReference type="Proteomes" id="UP000257109"/>
    </source>
</evidence>
<feature type="non-terminal residue" evidence="7">
    <location>
        <position position="1"/>
    </location>
</feature>
<evidence type="ECO:0000256" key="2">
    <source>
        <dbReference type="ARBA" id="ARBA00022679"/>
    </source>
</evidence>
<dbReference type="EMBL" id="QJKJ01014752">
    <property type="protein sequence ID" value="RDX63697.1"/>
    <property type="molecule type" value="Genomic_DNA"/>
</dbReference>
<keyword evidence="3" id="KW-0547">Nucleotide-binding</keyword>
<proteinExistence type="predicted"/>
<dbReference type="GO" id="GO:0005886">
    <property type="term" value="C:plasma membrane"/>
    <property type="evidence" value="ECO:0007669"/>
    <property type="project" value="TreeGrafter"/>
</dbReference>
<comment type="caution">
    <text evidence="7">The sequence shown here is derived from an EMBL/GenBank/DDBJ whole genome shotgun (WGS) entry which is preliminary data.</text>
</comment>
<dbReference type="Gene3D" id="1.10.510.10">
    <property type="entry name" value="Transferase(Phosphotransferase) domain 1"/>
    <property type="match status" value="1"/>
</dbReference>
<dbReference type="OrthoDB" id="688481at2759"/>
<dbReference type="PANTHER" id="PTHR27002">
    <property type="entry name" value="RECEPTOR-LIKE SERINE/THREONINE-PROTEIN KINASE SD1-8"/>
    <property type="match status" value="1"/>
</dbReference>
<keyword evidence="4" id="KW-0418">Kinase</keyword>
<organism evidence="7 8">
    <name type="scientific">Mucuna pruriens</name>
    <name type="common">Velvet bean</name>
    <name type="synonym">Dolichos pruriens</name>
    <dbReference type="NCBI Taxonomy" id="157652"/>
    <lineage>
        <taxon>Eukaryota</taxon>
        <taxon>Viridiplantae</taxon>
        <taxon>Streptophyta</taxon>
        <taxon>Embryophyta</taxon>
        <taxon>Tracheophyta</taxon>
        <taxon>Spermatophyta</taxon>
        <taxon>Magnoliopsida</taxon>
        <taxon>eudicotyledons</taxon>
        <taxon>Gunneridae</taxon>
        <taxon>Pentapetalae</taxon>
        <taxon>rosids</taxon>
        <taxon>fabids</taxon>
        <taxon>Fabales</taxon>
        <taxon>Fabaceae</taxon>
        <taxon>Papilionoideae</taxon>
        <taxon>50 kb inversion clade</taxon>
        <taxon>NPAAA clade</taxon>
        <taxon>indigoferoid/millettioid clade</taxon>
        <taxon>Phaseoleae</taxon>
        <taxon>Mucuna</taxon>
    </lineage>
</organism>
<feature type="domain" description="Serine-threonine/tyrosine-protein kinase catalytic" evidence="6">
    <location>
        <begin position="23"/>
        <end position="105"/>
    </location>
</feature>
<protein>
    <submittedName>
        <fullName evidence="7">Receptor-like serine/threonine-protein kinase SD1-7</fullName>
    </submittedName>
</protein>
<keyword evidence="2" id="KW-0808">Transferase</keyword>
<evidence type="ECO:0000259" key="6">
    <source>
        <dbReference type="Pfam" id="PF07714"/>
    </source>
</evidence>
<reference evidence="7" key="1">
    <citation type="submission" date="2018-05" db="EMBL/GenBank/DDBJ databases">
        <title>Draft genome of Mucuna pruriens seed.</title>
        <authorList>
            <person name="Nnadi N.E."/>
            <person name="Vos R."/>
            <person name="Hasami M.H."/>
            <person name="Devisetty U.K."/>
            <person name="Aguiy J.C."/>
        </authorList>
    </citation>
    <scope>NUCLEOTIDE SEQUENCE [LARGE SCALE GENOMIC DNA]</scope>
    <source>
        <strain evidence="7">JCA_2017</strain>
    </source>
</reference>
<dbReference type="AlphaFoldDB" id="A0A371ECD8"/>
<dbReference type="InterPro" id="IPR001245">
    <property type="entry name" value="Ser-Thr/Tyr_kinase_cat_dom"/>
</dbReference>
<accession>A0A371ECD8</accession>
<evidence type="ECO:0000256" key="5">
    <source>
        <dbReference type="ARBA" id="ARBA00022840"/>
    </source>
</evidence>
<evidence type="ECO:0000313" key="7">
    <source>
        <dbReference type="EMBL" id="RDX63697.1"/>
    </source>
</evidence>
<dbReference type="GO" id="GO:0004674">
    <property type="term" value="F:protein serine/threonine kinase activity"/>
    <property type="evidence" value="ECO:0007669"/>
    <property type="project" value="UniProtKB-KW"/>
</dbReference>
<evidence type="ECO:0000256" key="1">
    <source>
        <dbReference type="ARBA" id="ARBA00022527"/>
    </source>
</evidence>
<keyword evidence="8" id="KW-1185">Reference proteome</keyword>
<dbReference type="PANTHER" id="PTHR27002:SF776">
    <property type="entry name" value="CYSTEINE-RICH RLK (RECEPTOR-LIKE KINASE) PROTEIN"/>
    <property type="match status" value="1"/>
</dbReference>
<dbReference type="STRING" id="157652.A0A371ECD8"/>
<evidence type="ECO:0000256" key="4">
    <source>
        <dbReference type="ARBA" id="ARBA00022777"/>
    </source>
</evidence>
<dbReference type="Proteomes" id="UP000257109">
    <property type="component" value="Unassembled WGS sequence"/>
</dbReference>
<dbReference type="SUPFAM" id="SSF56112">
    <property type="entry name" value="Protein kinase-like (PK-like)"/>
    <property type="match status" value="1"/>
</dbReference>
<keyword evidence="1" id="KW-0723">Serine/threonine-protein kinase</keyword>
<name>A0A371ECD8_MUCPR</name>
<evidence type="ECO:0000256" key="3">
    <source>
        <dbReference type="ARBA" id="ARBA00022741"/>
    </source>
</evidence>
<keyword evidence="5" id="KW-0067">ATP-binding</keyword>
<sequence length="155" mass="17442">MNPKTQKFQILGWNLYQIPTGFGYMSPKYAIEGIFSTKSNVYSFGVLLLEIVSGRRNISFYDSDGPLNLIGYVCILSHIECIHIGLLCVEHYANSRPTMSDIISMLTNKSTIVSLPQRPAFYVQRDIVDEKLSSKELCPASTIEITALEIESRKV</sequence>
<dbReference type="InterPro" id="IPR011009">
    <property type="entry name" value="Kinase-like_dom_sf"/>
</dbReference>
<dbReference type="Pfam" id="PF07714">
    <property type="entry name" value="PK_Tyr_Ser-Thr"/>
    <property type="match status" value="1"/>
</dbReference>